<dbReference type="CDD" id="cd00093">
    <property type="entry name" value="HTH_XRE"/>
    <property type="match status" value="1"/>
</dbReference>
<proteinExistence type="predicted"/>
<dbReference type="Pfam" id="PF19054">
    <property type="entry name" value="DUF5753"/>
    <property type="match status" value="1"/>
</dbReference>
<organism evidence="2 3">
    <name type="scientific">Stackebrandtia nassauensis (strain DSM 44728 / CIP 108903 / NRRL B-16338 / NBRC 102104 / LLR-40K-21)</name>
    <dbReference type="NCBI Taxonomy" id="446470"/>
    <lineage>
        <taxon>Bacteria</taxon>
        <taxon>Bacillati</taxon>
        <taxon>Actinomycetota</taxon>
        <taxon>Actinomycetes</taxon>
        <taxon>Glycomycetales</taxon>
        <taxon>Glycomycetaceae</taxon>
        <taxon>Stackebrandtia</taxon>
    </lineage>
</organism>
<dbReference type="EMBL" id="CP001778">
    <property type="protein sequence ID" value="ADD39806.1"/>
    <property type="molecule type" value="Genomic_DNA"/>
</dbReference>
<dbReference type="GO" id="GO:0003677">
    <property type="term" value="F:DNA binding"/>
    <property type="evidence" value="ECO:0007669"/>
    <property type="project" value="InterPro"/>
</dbReference>
<name>D3Q0E2_STANL</name>
<dbReference type="Proteomes" id="UP000000844">
    <property type="component" value="Chromosome"/>
</dbReference>
<sequence length="290" mass="32380">MCGPPDSREEVLTMTNDPSARPTLARRQLGAELRKLREAAGMTHAEAGAAVELHRNTIAAIEKGKQGTKSYIVKNLCSPEVYDAPPEVMSYLTGLVVKGKQRGLYEKHEPGMKPGIRWFASAEVEYGYIMTWEHLNMPGLLQVPEYYDAQRQTRPPQEAPDEPATKNFRFKRQEVVFGRDPLPRMEFVIGEGALHVMDGLPDVKDAQIARLLEVAKLPGVDIRVLGGFHPAMSGAFTILSPTDPDDELSFVYVDALDACRYLEDPDVVSRFVGTFRTIYSMAIPIKEFLK</sequence>
<dbReference type="AlphaFoldDB" id="D3Q0E2"/>
<dbReference type="InterPro" id="IPR010982">
    <property type="entry name" value="Lambda_DNA-bd_dom_sf"/>
</dbReference>
<dbReference type="eggNOG" id="COG1476">
    <property type="taxonomic scope" value="Bacteria"/>
</dbReference>
<evidence type="ECO:0000313" key="3">
    <source>
        <dbReference type="Proteomes" id="UP000000844"/>
    </source>
</evidence>
<reference evidence="2 3" key="1">
    <citation type="journal article" date="2009" name="Stand. Genomic Sci.">
        <title>Complete genome sequence of Stackebrandtia nassauensis type strain (LLR-40K-21).</title>
        <authorList>
            <person name="Munk C."/>
            <person name="Lapidus A."/>
            <person name="Copeland A."/>
            <person name="Jando M."/>
            <person name="Mayilraj S."/>
            <person name="Glavina Del Rio T."/>
            <person name="Nolan M."/>
            <person name="Chen F."/>
            <person name="Lucas S."/>
            <person name="Tice H."/>
            <person name="Cheng J.F."/>
            <person name="Han C."/>
            <person name="Detter J.C."/>
            <person name="Bruce D."/>
            <person name="Goodwin L."/>
            <person name="Chain P."/>
            <person name="Pitluck S."/>
            <person name="Goker M."/>
            <person name="Ovchinikova G."/>
            <person name="Pati A."/>
            <person name="Ivanova N."/>
            <person name="Mavromatis K."/>
            <person name="Chen A."/>
            <person name="Palaniappan K."/>
            <person name="Land M."/>
            <person name="Hauser L."/>
            <person name="Chang Y.J."/>
            <person name="Jeffries C.D."/>
            <person name="Bristow J."/>
            <person name="Eisen J.A."/>
            <person name="Markowitz V."/>
            <person name="Hugenholtz P."/>
            <person name="Kyrpides N.C."/>
            <person name="Klenk H.P."/>
        </authorList>
    </citation>
    <scope>NUCLEOTIDE SEQUENCE [LARGE SCALE GENOMIC DNA]</scope>
    <source>
        <strain evidence="3">DSM 44728 / CIP 108903 / NRRL B-16338 / NBRC 102104 / LLR-40K-21</strain>
    </source>
</reference>
<keyword evidence="3" id="KW-1185">Reference proteome</keyword>
<dbReference type="KEGG" id="sna:Snas_0084"/>
<dbReference type="STRING" id="446470.Snas_0084"/>
<accession>D3Q0E2</accession>
<protein>
    <submittedName>
        <fullName evidence="2">Transcriptional regulator, XRE family</fullName>
    </submittedName>
</protein>
<dbReference type="InterPro" id="IPR001387">
    <property type="entry name" value="Cro/C1-type_HTH"/>
</dbReference>
<evidence type="ECO:0000313" key="2">
    <source>
        <dbReference type="EMBL" id="ADD39806.1"/>
    </source>
</evidence>
<dbReference type="Gene3D" id="1.10.260.40">
    <property type="entry name" value="lambda repressor-like DNA-binding domains"/>
    <property type="match status" value="1"/>
</dbReference>
<dbReference type="SUPFAM" id="SSF47413">
    <property type="entry name" value="lambda repressor-like DNA-binding domains"/>
    <property type="match status" value="1"/>
</dbReference>
<evidence type="ECO:0000259" key="1">
    <source>
        <dbReference type="PROSITE" id="PS50943"/>
    </source>
</evidence>
<dbReference type="Pfam" id="PF13560">
    <property type="entry name" value="HTH_31"/>
    <property type="match status" value="1"/>
</dbReference>
<gene>
    <name evidence="2" type="ordered locus">Snas_0084</name>
</gene>
<dbReference type="InterPro" id="IPR043917">
    <property type="entry name" value="DUF5753"/>
</dbReference>
<dbReference type="PROSITE" id="PS50943">
    <property type="entry name" value="HTH_CROC1"/>
    <property type="match status" value="1"/>
</dbReference>
<feature type="domain" description="HTH cro/C1-type" evidence="1">
    <location>
        <begin position="33"/>
        <end position="65"/>
    </location>
</feature>
<dbReference type="HOGENOM" id="CLU_055817_1_3_11"/>